<dbReference type="Gene3D" id="1.10.10.10">
    <property type="entry name" value="Winged helix-like DNA-binding domain superfamily/Winged helix DNA-binding domain"/>
    <property type="match status" value="1"/>
</dbReference>
<dbReference type="InterPro" id="IPR013249">
    <property type="entry name" value="RNA_pol_sigma70_r4_t2"/>
</dbReference>
<evidence type="ECO:0000256" key="3">
    <source>
        <dbReference type="ARBA" id="ARBA00023082"/>
    </source>
</evidence>
<evidence type="ECO:0000256" key="4">
    <source>
        <dbReference type="ARBA" id="ARBA00023125"/>
    </source>
</evidence>
<comment type="caution">
    <text evidence="7">The sequence shown here is derived from an EMBL/GenBank/DDBJ whole genome shotgun (WGS) entry which is preliminary data.</text>
</comment>
<dbReference type="InterPro" id="IPR036388">
    <property type="entry name" value="WH-like_DNA-bd_sf"/>
</dbReference>
<proteinExistence type="inferred from homology"/>
<sequence length="316" mass="35734">MNRPSGLKANRPLLFLPAAKTAVWACFYSDIRIQCIVLSIIHAEVRYERDQRLYLHSGGVLPLGRIGAAGQSVLRRGADPRCVPVRAFMGDPGKCGKAVRPALSGTAPRSRQDKHLTDLLRIGIGSICKKEVSAMACDETLYRQYLSGDDAGLEALMKKYGDPLTLYIDGYLHDVHESEELMLDVFAYLFTKKPRIRDGGLKAYLYKAARHMALRHKSRRKPLFSLDALTDEPEGRLLAEEVIQTEERNRVLHFCMGEMNPDYREVLYLTYFEDMSYAQAAEVTGKTVKQITNMVYRGKESLRRLLEREGITNAES</sequence>
<name>B5CQ12_9FIRM</name>
<keyword evidence="4" id="KW-0238">DNA-binding</keyword>
<keyword evidence="3" id="KW-0731">Sigma factor</keyword>
<dbReference type="SUPFAM" id="SSF88946">
    <property type="entry name" value="Sigma2 domain of RNA polymerase sigma factors"/>
    <property type="match status" value="1"/>
</dbReference>
<feature type="domain" description="RNA polymerase sigma factor 70 region 4 type 2" evidence="6">
    <location>
        <begin position="252"/>
        <end position="302"/>
    </location>
</feature>
<dbReference type="Pfam" id="PF08281">
    <property type="entry name" value="Sigma70_r4_2"/>
    <property type="match status" value="1"/>
</dbReference>
<keyword evidence="2" id="KW-0805">Transcription regulation</keyword>
<keyword evidence="5" id="KW-0804">Transcription</keyword>
<evidence type="ECO:0000256" key="2">
    <source>
        <dbReference type="ARBA" id="ARBA00023015"/>
    </source>
</evidence>
<comment type="similarity">
    <text evidence="1">Belongs to the sigma-70 factor family. ECF subfamily.</text>
</comment>
<dbReference type="NCBIfam" id="TIGR02937">
    <property type="entry name" value="sigma70-ECF"/>
    <property type="match status" value="1"/>
</dbReference>
<accession>B5CQ12</accession>
<dbReference type="SUPFAM" id="SSF88659">
    <property type="entry name" value="Sigma3 and sigma4 domains of RNA polymerase sigma factors"/>
    <property type="match status" value="1"/>
</dbReference>
<dbReference type="InterPro" id="IPR014284">
    <property type="entry name" value="RNA_pol_sigma-70_dom"/>
</dbReference>
<dbReference type="GO" id="GO:0003677">
    <property type="term" value="F:DNA binding"/>
    <property type="evidence" value="ECO:0007669"/>
    <property type="project" value="UniProtKB-KW"/>
</dbReference>
<keyword evidence="8" id="KW-1185">Reference proteome</keyword>
<organism evidence="7 8">
    <name type="scientific">[Ruminococcus] lactaris ATCC 29176</name>
    <dbReference type="NCBI Taxonomy" id="471875"/>
    <lineage>
        <taxon>Bacteria</taxon>
        <taxon>Bacillati</taxon>
        <taxon>Bacillota</taxon>
        <taxon>Clostridia</taxon>
        <taxon>Lachnospirales</taxon>
        <taxon>Lachnospiraceae</taxon>
        <taxon>Mediterraneibacter</taxon>
    </lineage>
</organism>
<dbReference type="eggNOG" id="COG1595">
    <property type="taxonomic scope" value="Bacteria"/>
</dbReference>
<dbReference type="PANTHER" id="PTHR43133">
    <property type="entry name" value="RNA POLYMERASE ECF-TYPE SIGMA FACTO"/>
    <property type="match status" value="1"/>
</dbReference>
<evidence type="ECO:0000259" key="6">
    <source>
        <dbReference type="Pfam" id="PF08281"/>
    </source>
</evidence>
<dbReference type="AlphaFoldDB" id="B5CQ12"/>
<evidence type="ECO:0000256" key="1">
    <source>
        <dbReference type="ARBA" id="ARBA00010641"/>
    </source>
</evidence>
<dbReference type="InterPro" id="IPR013324">
    <property type="entry name" value="RNA_pol_sigma_r3/r4-like"/>
</dbReference>
<dbReference type="InterPro" id="IPR039425">
    <property type="entry name" value="RNA_pol_sigma-70-like"/>
</dbReference>
<dbReference type="Gene3D" id="1.10.1740.10">
    <property type="match status" value="1"/>
</dbReference>
<dbReference type="GO" id="GO:0006352">
    <property type="term" value="P:DNA-templated transcription initiation"/>
    <property type="evidence" value="ECO:0007669"/>
    <property type="project" value="InterPro"/>
</dbReference>
<protein>
    <submittedName>
        <fullName evidence="7">RNA polymerase sigma factor, sigma-70 family</fullName>
    </submittedName>
</protein>
<reference evidence="7 8" key="2">
    <citation type="submission" date="2008-08" db="EMBL/GenBank/DDBJ databases">
        <authorList>
            <person name="Fulton L."/>
            <person name="Clifton S."/>
            <person name="Fulton B."/>
            <person name="Xu J."/>
            <person name="Minx P."/>
            <person name="Pepin K.H."/>
            <person name="Johnson M."/>
            <person name="Bhonagiri V."/>
            <person name="Nash W.E."/>
            <person name="Mardis E.R."/>
            <person name="Wilson R.K."/>
        </authorList>
    </citation>
    <scope>NUCLEOTIDE SEQUENCE [LARGE SCALE GENOMIC DNA]</scope>
    <source>
        <strain evidence="7 8">ATCC 29176</strain>
    </source>
</reference>
<dbReference type="Proteomes" id="UP000003254">
    <property type="component" value="Unassembled WGS sequence"/>
</dbReference>
<gene>
    <name evidence="7" type="ORF">RUMLAC_01557</name>
</gene>
<dbReference type="PANTHER" id="PTHR43133:SF8">
    <property type="entry name" value="RNA POLYMERASE SIGMA FACTOR HI_1459-RELATED"/>
    <property type="match status" value="1"/>
</dbReference>
<dbReference type="InterPro" id="IPR013325">
    <property type="entry name" value="RNA_pol_sigma_r2"/>
</dbReference>
<dbReference type="CDD" id="cd06171">
    <property type="entry name" value="Sigma70_r4"/>
    <property type="match status" value="1"/>
</dbReference>
<reference evidence="7 8" key="1">
    <citation type="submission" date="2008-08" db="EMBL/GenBank/DDBJ databases">
        <title>Draft genome sequence of Ruminococcus lactaris ATCC 29176.</title>
        <authorList>
            <person name="Sudarsanam P."/>
            <person name="Ley R."/>
            <person name="Guruge J."/>
            <person name="Turnbaugh P.J."/>
            <person name="Mahowald M."/>
            <person name="Liep D."/>
            <person name="Gordon J."/>
        </authorList>
    </citation>
    <scope>NUCLEOTIDE SEQUENCE [LARGE SCALE GENOMIC DNA]</scope>
    <source>
        <strain evidence="7 8">ATCC 29176</strain>
    </source>
</reference>
<dbReference type="EMBL" id="ABOU02000035">
    <property type="protein sequence ID" value="EDY32613.1"/>
    <property type="molecule type" value="Genomic_DNA"/>
</dbReference>
<evidence type="ECO:0000256" key="5">
    <source>
        <dbReference type="ARBA" id="ARBA00023163"/>
    </source>
</evidence>
<dbReference type="GO" id="GO:0016987">
    <property type="term" value="F:sigma factor activity"/>
    <property type="evidence" value="ECO:0007669"/>
    <property type="project" value="UniProtKB-KW"/>
</dbReference>
<evidence type="ECO:0000313" key="7">
    <source>
        <dbReference type="EMBL" id="EDY32613.1"/>
    </source>
</evidence>
<dbReference type="HOGENOM" id="CLU_047691_7_0_9"/>
<evidence type="ECO:0000313" key="8">
    <source>
        <dbReference type="Proteomes" id="UP000003254"/>
    </source>
</evidence>